<dbReference type="InterPro" id="IPR016067">
    <property type="entry name" value="S-AdoMet_deCO2ase_core"/>
</dbReference>
<dbReference type="EMBL" id="JAIWYP010000012">
    <property type="protein sequence ID" value="KAH3725196.1"/>
    <property type="molecule type" value="Genomic_DNA"/>
</dbReference>
<evidence type="ECO:0000256" key="4">
    <source>
        <dbReference type="ARBA" id="ARBA00023115"/>
    </source>
</evidence>
<evidence type="ECO:0000256" key="1">
    <source>
        <dbReference type="ARBA" id="ARBA00004911"/>
    </source>
</evidence>
<name>A0A9D4CJ82_DREPO</name>
<dbReference type="GO" id="GO:0008295">
    <property type="term" value="P:spermidine biosynthetic process"/>
    <property type="evidence" value="ECO:0007669"/>
    <property type="project" value="UniProtKB-KW"/>
</dbReference>
<dbReference type="Proteomes" id="UP000828390">
    <property type="component" value="Unassembled WGS sequence"/>
</dbReference>
<reference evidence="5" key="1">
    <citation type="journal article" date="2019" name="bioRxiv">
        <title>The Genome of the Zebra Mussel, Dreissena polymorpha: A Resource for Invasive Species Research.</title>
        <authorList>
            <person name="McCartney M.A."/>
            <person name="Auch B."/>
            <person name="Kono T."/>
            <person name="Mallez S."/>
            <person name="Zhang Y."/>
            <person name="Obille A."/>
            <person name="Becker A."/>
            <person name="Abrahante J.E."/>
            <person name="Garbe J."/>
            <person name="Badalamenti J.P."/>
            <person name="Herman A."/>
            <person name="Mangelson H."/>
            <person name="Liachko I."/>
            <person name="Sullivan S."/>
            <person name="Sone E.D."/>
            <person name="Koren S."/>
            <person name="Silverstein K.A.T."/>
            <person name="Beckman K.B."/>
            <person name="Gohl D.M."/>
        </authorList>
    </citation>
    <scope>NUCLEOTIDE SEQUENCE</scope>
    <source>
        <strain evidence="5">Duluth1</strain>
        <tissue evidence="5">Whole animal</tissue>
    </source>
</reference>
<dbReference type="Gene3D" id="3.60.90.10">
    <property type="entry name" value="S-adenosylmethionine decarboxylase"/>
    <property type="match status" value="1"/>
</dbReference>
<sequence>MPSFQRTRLILLKIEIFQDIFYSRKNFLQPDKQPYIHRAFEKEADILDTMFKSRSFDTMFKISRWTSCSKVGPWTPCSK</sequence>
<comment type="caution">
    <text evidence="5">The sequence shown here is derived from an EMBL/GenBank/DDBJ whole genome shotgun (WGS) entry which is preliminary data.</text>
</comment>
<dbReference type="AlphaFoldDB" id="A0A9D4CJ82"/>
<evidence type="ECO:0000256" key="3">
    <source>
        <dbReference type="ARBA" id="ARBA00023066"/>
    </source>
</evidence>
<evidence type="ECO:0000313" key="5">
    <source>
        <dbReference type="EMBL" id="KAH3725196.1"/>
    </source>
</evidence>
<comment type="similarity">
    <text evidence="2">Belongs to the eukaryotic AdoMetDC family.</text>
</comment>
<dbReference type="GO" id="GO:0004014">
    <property type="term" value="F:adenosylmethionine decarboxylase activity"/>
    <property type="evidence" value="ECO:0007669"/>
    <property type="project" value="InterPro"/>
</dbReference>
<comment type="pathway">
    <text evidence="1">Amine and polyamine biosynthesis; S-adenosylmethioninamine biosynthesis; S-adenosylmethioninamine from S-adenosyl-L-methionine: step 1/1.</text>
</comment>
<dbReference type="InterPro" id="IPR048283">
    <property type="entry name" value="AdoMetDC-like"/>
</dbReference>
<accession>A0A9D4CJ82</accession>
<keyword evidence="6" id="KW-1185">Reference proteome</keyword>
<evidence type="ECO:0000256" key="2">
    <source>
        <dbReference type="ARBA" id="ARBA00008466"/>
    </source>
</evidence>
<reference evidence="5" key="2">
    <citation type="submission" date="2020-11" db="EMBL/GenBank/DDBJ databases">
        <authorList>
            <person name="McCartney M.A."/>
            <person name="Auch B."/>
            <person name="Kono T."/>
            <person name="Mallez S."/>
            <person name="Becker A."/>
            <person name="Gohl D.M."/>
            <person name="Silverstein K.A.T."/>
            <person name="Koren S."/>
            <person name="Bechman K.B."/>
            <person name="Herman A."/>
            <person name="Abrahante J.E."/>
            <person name="Garbe J."/>
        </authorList>
    </citation>
    <scope>NUCLEOTIDE SEQUENCE</scope>
    <source>
        <strain evidence="5">Duluth1</strain>
        <tissue evidence="5">Whole animal</tissue>
    </source>
</reference>
<keyword evidence="4" id="KW-0620">Polyamine biosynthesis</keyword>
<organism evidence="5 6">
    <name type="scientific">Dreissena polymorpha</name>
    <name type="common">Zebra mussel</name>
    <name type="synonym">Mytilus polymorpha</name>
    <dbReference type="NCBI Taxonomy" id="45954"/>
    <lineage>
        <taxon>Eukaryota</taxon>
        <taxon>Metazoa</taxon>
        <taxon>Spiralia</taxon>
        <taxon>Lophotrochozoa</taxon>
        <taxon>Mollusca</taxon>
        <taxon>Bivalvia</taxon>
        <taxon>Autobranchia</taxon>
        <taxon>Heteroconchia</taxon>
        <taxon>Euheterodonta</taxon>
        <taxon>Imparidentia</taxon>
        <taxon>Neoheterodontei</taxon>
        <taxon>Myida</taxon>
        <taxon>Dreissenoidea</taxon>
        <taxon>Dreissenidae</taxon>
        <taxon>Dreissena</taxon>
    </lineage>
</organism>
<proteinExistence type="inferred from homology"/>
<evidence type="ECO:0000313" key="6">
    <source>
        <dbReference type="Proteomes" id="UP000828390"/>
    </source>
</evidence>
<protein>
    <submittedName>
        <fullName evidence="5">Uncharacterized protein</fullName>
    </submittedName>
</protein>
<dbReference type="SUPFAM" id="SSF56276">
    <property type="entry name" value="S-adenosylmethionine decarboxylase"/>
    <property type="match status" value="1"/>
</dbReference>
<dbReference type="Pfam" id="PF01536">
    <property type="entry name" value="SAM_decarbox"/>
    <property type="match status" value="1"/>
</dbReference>
<keyword evidence="3" id="KW-0745">Spermidine biosynthesis</keyword>
<gene>
    <name evidence="5" type="ORF">DPMN_051031</name>
</gene>